<gene>
    <name evidence="5" type="ORF">QBC35DRAFT_253584</name>
</gene>
<sequence length="212" mass="24367">MQDWKQEYLVSIRDAEKQYPVNKELVAACSELCDRVSSLEAQCAALKAQYQPDEPSKGPPVSSSPRPTSTSFPASSADESGTVARLRLDLAESLRSKAQFQQRLQKSDEELVRLRAKYTADAKTIRDLTAERQRLSRKLRDREEELRDKSTLVRNVQDELNVLEMELNMVQKKLAEKEAENKHLVERFMRRIGEEAEKMNLEIDPLSSKRTK</sequence>
<accession>A0AAN6WRI8</accession>
<dbReference type="Proteomes" id="UP001302126">
    <property type="component" value="Unassembled WGS sequence"/>
</dbReference>
<proteinExistence type="inferred from homology"/>
<feature type="compositionally biased region" description="Low complexity" evidence="3">
    <location>
        <begin position="59"/>
        <end position="77"/>
    </location>
</feature>
<keyword evidence="6" id="KW-1185">Reference proteome</keyword>
<evidence type="ECO:0000313" key="6">
    <source>
        <dbReference type="Proteomes" id="UP001302126"/>
    </source>
</evidence>
<dbReference type="Gene3D" id="1.20.5.170">
    <property type="match status" value="1"/>
</dbReference>
<evidence type="ECO:0000313" key="5">
    <source>
        <dbReference type="EMBL" id="KAK4186844.1"/>
    </source>
</evidence>
<comment type="caution">
    <text evidence="5">The sequence shown here is derived from an EMBL/GenBank/DDBJ whole genome shotgun (WGS) entry which is preliminary data.</text>
</comment>
<evidence type="ECO:0000256" key="2">
    <source>
        <dbReference type="SAM" id="Coils"/>
    </source>
</evidence>
<dbReference type="EMBL" id="MU864414">
    <property type="protein sequence ID" value="KAK4186844.1"/>
    <property type="molecule type" value="Genomic_DNA"/>
</dbReference>
<protein>
    <submittedName>
        <fullName evidence="5">Autophagy protein 16</fullName>
    </submittedName>
</protein>
<evidence type="ECO:0000259" key="4">
    <source>
        <dbReference type="Pfam" id="PF08614"/>
    </source>
</evidence>
<dbReference type="AlphaFoldDB" id="A0AAN6WRI8"/>
<evidence type="ECO:0000256" key="3">
    <source>
        <dbReference type="SAM" id="MobiDB-lite"/>
    </source>
</evidence>
<reference evidence="5" key="1">
    <citation type="journal article" date="2023" name="Mol. Phylogenet. Evol.">
        <title>Genome-scale phylogeny and comparative genomics of the fungal order Sordariales.</title>
        <authorList>
            <person name="Hensen N."/>
            <person name="Bonometti L."/>
            <person name="Westerberg I."/>
            <person name="Brannstrom I.O."/>
            <person name="Guillou S."/>
            <person name="Cros-Aarteil S."/>
            <person name="Calhoun S."/>
            <person name="Haridas S."/>
            <person name="Kuo A."/>
            <person name="Mondo S."/>
            <person name="Pangilinan J."/>
            <person name="Riley R."/>
            <person name="LaButti K."/>
            <person name="Andreopoulos B."/>
            <person name="Lipzen A."/>
            <person name="Chen C."/>
            <person name="Yan M."/>
            <person name="Daum C."/>
            <person name="Ng V."/>
            <person name="Clum A."/>
            <person name="Steindorff A."/>
            <person name="Ohm R.A."/>
            <person name="Martin F."/>
            <person name="Silar P."/>
            <person name="Natvig D.O."/>
            <person name="Lalanne C."/>
            <person name="Gautier V."/>
            <person name="Ament-Velasquez S.L."/>
            <person name="Kruys A."/>
            <person name="Hutchinson M.I."/>
            <person name="Powell A.J."/>
            <person name="Barry K."/>
            <person name="Miller A.N."/>
            <person name="Grigoriev I.V."/>
            <person name="Debuchy R."/>
            <person name="Gladieux P."/>
            <person name="Hiltunen Thoren M."/>
            <person name="Johannesson H."/>
        </authorList>
    </citation>
    <scope>NUCLEOTIDE SEQUENCE</scope>
    <source>
        <strain evidence="5">PSN309</strain>
    </source>
</reference>
<organism evidence="5 6">
    <name type="scientific">Podospora australis</name>
    <dbReference type="NCBI Taxonomy" id="1536484"/>
    <lineage>
        <taxon>Eukaryota</taxon>
        <taxon>Fungi</taxon>
        <taxon>Dikarya</taxon>
        <taxon>Ascomycota</taxon>
        <taxon>Pezizomycotina</taxon>
        <taxon>Sordariomycetes</taxon>
        <taxon>Sordariomycetidae</taxon>
        <taxon>Sordariales</taxon>
        <taxon>Podosporaceae</taxon>
        <taxon>Podospora</taxon>
    </lineage>
</organism>
<feature type="domain" description="Autophagy-related protein 16" evidence="4">
    <location>
        <begin position="7"/>
        <end position="200"/>
    </location>
</feature>
<keyword evidence="2" id="KW-0175">Coiled coil</keyword>
<evidence type="ECO:0000256" key="1">
    <source>
        <dbReference type="ARBA" id="ARBA00005331"/>
    </source>
</evidence>
<dbReference type="Pfam" id="PF08614">
    <property type="entry name" value="ATG16"/>
    <property type="match status" value="1"/>
</dbReference>
<dbReference type="CDD" id="cd22887">
    <property type="entry name" value="Atg16_CCD"/>
    <property type="match status" value="1"/>
</dbReference>
<feature type="region of interest" description="Disordered" evidence="3">
    <location>
        <begin position="49"/>
        <end position="80"/>
    </location>
</feature>
<dbReference type="InterPro" id="IPR013923">
    <property type="entry name" value="Autophagy-rel_prot_16_dom"/>
</dbReference>
<reference evidence="5" key="2">
    <citation type="submission" date="2023-05" db="EMBL/GenBank/DDBJ databases">
        <authorList>
            <consortium name="Lawrence Berkeley National Laboratory"/>
            <person name="Steindorff A."/>
            <person name="Hensen N."/>
            <person name="Bonometti L."/>
            <person name="Westerberg I."/>
            <person name="Brannstrom I.O."/>
            <person name="Guillou S."/>
            <person name="Cros-Aarteil S."/>
            <person name="Calhoun S."/>
            <person name="Haridas S."/>
            <person name="Kuo A."/>
            <person name="Mondo S."/>
            <person name="Pangilinan J."/>
            <person name="Riley R."/>
            <person name="Labutti K."/>
            <person name="Andreopoulos B."/>
            <person name="Lipzen A."/>
            <person name="Chen C."/>
            <person name="Yanf M."/>
            <person name="Daum C."/>
            <person name="Ng V."/>
            <person name="Clum A."/>
            <person name="Ohm R."/>
            <person name="Martin F."/>
            <person name="Silar P."/>
            <person name="Natvig D."/>
            <person name="Lalanne C."/>
            <person name="Gautier V."/>
            <person name="Ament-Velasquez S.L."/>
            <person name="Kruys A."/>
            <person name="Hutchinson M.I."/>
            <person name="Powell A.J."/>
            <person name="Barry K."/>
            <person name="Miller A.N."/>
            <person name="Grigoriev I.V."/>
            <person name="Debuchy R."/>
            <person name="Gladieux P."/>
            <person name="Thoren M.H."/>
            <person name="Johannesson H."/>
        </authorList>
    </citation>
    <scope>NUCLEOTIDE SEQUENCE</scope>
    <source>
        <strain evidence="5">PSN309</strain>
    </source>
</reference>
<name>A0AAN6WRI8_9PEZI</name>
<comment type="similarity">
    <text evidence="1">Belongs to the ATG16 family.</text>
</comment>
<feature type="coiled-coil region" evidence="2">
    <location>
        <begin position="97"/>
        <end position="187"/>
    </location>
</feature>